<keyword evidence="8" id="KW-1185">Reference proteome</keyword>
<keyword evidence="1" id="KW-1003">Cell membrane</keyword>
<protein>
    <submittedName>
        <fullName evidence="7">DUF1049 domain-containing protein</fullName>
    </submittedName>
</protein>
<dbReference type="AlphaFoldDB" id="A0A9X9XCN8"/>
<sequence length="103" mass="11354">MRLILFVPLAAVVVLFALSNRQAVDLRLWPFDITWTAPLSLAVLVPAAFAFLLGAAIVWIADLPARRRGWSARRRAEALQKELDRIHDLEKAAAADRLAGPAT</sequence>
<keyword evidence="3 5" id="KW-1133">Transmembrane helix</keyword>
<evidence type="ECO:0000256" key="4">
    <source>
        <dbReference type="ARBA" id="ARBA00023136"/>
    </source>
</evidence>
<evidence type="ECO:0000259" key="6">
    <source>
        <dbReference type="Pfam" id="PF06305"/>
    </source>
</evidence>
<evidence type="ECO:0000256" key="3">
    <source>
        <dbReference type="ARBA" id="ARBA00022989"/>
    </source>
</evidence>
<evidence type="ECO:0000313" key="7">
    <source>
        <dbReference type="EMBL" id="MBR0681474.1"/>
    </source>
</evidence>
<reference evidence="7" key="2">
    <citation type="journal article" date="2021" name="Syst. Appl. Microbiol.">
        <title>Roseomonas hellenica sp. nov., isolated from roots of wild-growing Alkanna tinctoria.</title>
        <authorList>
            <person name="Rat A."/>
            <person name="Naranjo H.D."/>
            <person name="Lebbe L."/>
            <person name="Cnockaert M."/>
            <person name="Krigas N."/>
            <person name="Grigoriadou K."/>
            <person name="Maloupa E."/>
            <person name="Willems A."/>
        </authorList>
    </citation>
    <scope>NUCLEOTIDE SEQUENCE</scope>
    <source>
        <strain evidence="7">LMG 31228</strain>
    </source>
</reference>
<dbReference type="InterPro" id="IPR010445">
    <property type="entry name" value="LapA_dom"/>
</dbReference>
<accession>A0A9X9XCN8</accession>
<organism evidence="7 8">
    <name type="scientific">Neoroseomonas eburnea</name>
    <dbReference type="NCBI Taxonomy" id="1346889"/>
    <lineage>
        <taxon>Bacteria</taxon>
        <taxon>Pseudomonadati</taxon>
        <taxon>Pseudomonadota</taxon>
        <taxon>Alphaproteobacteria</taxon>
        <taxon>Acetobacterales</taxon>
        <taxon>Acetobacteraceae</taxon>
        <taxon>Neoroseomonas</taxon>
    </lineage>
</organism>
<evidence type="ECO:0000256" key="5">
    <source>
        <dbReference type="SAM" id="Phobius"/>
    </source>
</evidence>
<feature type="transmembrane region" description="Helical" evidence="5">
    <location>
        <begin position="39"/>
        <end position="65"/>
    </location>
</feature>
<name>A0A9X9XCN8_9PROT</name>
<comment type="caution">
    <text evidence="7">The sequence shown here is derived from an EMBL/GenBank/DDBJ whole genome shotgun (WGS) entry which is preliminary data.</text>
</comment>
<dbReference type="RefSeq" id="WP_211847006.1">
    <property type="nucleotide sequence ID" value="NZ_JAAEDL010000012.1"/>
</dbReference>
<proteinExistence type="predicted"/>
<evidence type="ECO:0000256" key="2">
    <source>
        <dbReference type="ARBA" id="ARBA00022692"/>
    </source>
</evidence>
<gene>
    <name evidence="7" type="ORF">GXW74_13340</name>
</gene>
<dbReference type="EMBL" id="JAAEDL010000012">
    <property type="protein sequence ID" value="MBR0681474.1"/>
    <property type="molecule type" value="Genomic_DNA"/>
</dbReference>
<keyword evidence="4 5" id="KW-0472">Membrane</keyword>
<dbReference type="GO" id="GO:0005886">
    <property type="term" value="C:plasma membrane"/>
    <property type="evidence" value="ECO:0007669"/>
    <property type="project" value="InterPro"/>
</dbReference>
<evidence type="ECO:0000313" key="8">
    <source>
        <dbReference type="Proteomes" id="UP001138709"/>
    </source>
</evidence>
<reference evidence="7" key="1">
    <citation type="submission" date="2020-01" db="EMBL/GenBank/DDBJ databases">
        <authorList>
            <person name="Rat A."/>
        </authorList>
    </citation>
    <scope>NUCLEOTIDE SEQUENCE</scope>
    <source>
        <strain evidence="7">LMG 31228</strain>
    </source>
</reference>
<evidence type="ECO:0000256" key="1">
    <source>
        <dbReference type="ARBA" id="ARBA00022475"/>
    </source>
</evidence>
<feature type="domain" description="Lipopolysaccharide assembly protein A" evidence="6">
    <location>
        <begin position="20"/>
        <end position="84"/>
    </location>
</feature>
<dbReference type="Proteomes" id="UP001138709">
    <property type="component" value="Unassembled WGS sequence"/>
</dbReference>
<keyword evidence="2 5" id="KW-0812">Transmembrane</keyword>
<dbReference type="Pfam" id="PF06305">
    <property type="entry name" value="LapA_dom"/>
    <property type="match status" value="1"/>
</dbReference>